<dbReference type="AlphaFoldDB" id="A0A6J4GME4"/>
<dbReference type="Proteomes" id="UP000479938">
    <property type="component" value="Unassembled WGS sequence"/>
</dbReference>
<evidence type="ECO:0000313" key="2">
    <source>
        <dbReference type="EMBL" id="CAA9200037.1"/>
    </source>
</evidence>
<evidence type="ECO:0008006" key="4">
    <source>
        <dbReference type="Google" id="ProtNLM"/>
    </source>
</evidence>
<protein>
    <recommendedName>
        <fullName evidence="4">DUF3592 domain-containing protein</fullName>
    </recommendedName>
</protein>
<evidence type="ECO:0000256" key="1">
    <source>
        <dbReference type="SAM" id="Phobius"/>
    </source>
</evidence>
<proteinExistence type="predicted"/>
<keyword evidence="1" id="KW-1133">Transmembrane helix</keyword>
<dbReference type="EMBL" id="CADCSU010000107">
    <property type="protein sequence ID" value="CAA9200037.1"/>
    <property type="molecule type" value="Genomic_DNA"/>
</dbReference>
<organism evidence="2 3">
    <name type="scientific">Flavobacterium bizetiae</name>
    <dbReference type="NCBI Taxonomy" id="2704140"/>
    <lineage>
        <taxon>Bacteria</taxon>
        <taxon>Pseudomonadati</taxon>
        <taxon>Bacteroidota</taxon>
        <taxon>Flavobacteriia</taxon>
        <taxon>Flavobacteriales</taxon>
        <taxon>Flavobacteriaceae</taxon>
        <taxon>Flavobacterium</taxon>
    </lineage>
</organism>
<reference evidence="2 3" key="1">
    <citation type="submission" date="2020-02" db="EMBL/GenBank/DDBJ databases">
        <authorList>
            <person name="Criscuolo A."/>
        </authorList>
    </citation>
    <scope>NUCLEOTIDE SEQUENCE [LARGE SCALE GENOMIC DNA]</scope>
    <source>
        <strain evidence="2">CIP105534</strain>
    </source>
</reference>
<feature type="transmembrane region" description="Helical" evidence="1">
    <location>
        <begin position="12"/>
        <end position="32"/>
    </location>
</feature>
<name>A0A6J4GME4_9FLAO</name>
<keyword evidence="1" id="KW-0472">Membrane</keyword>
<keyword evidence="3" id="KW-1185">Reference proteome</keyword>
<evidence type="ECO:0000313" key="3">
    <source>
        <dbReference type="Proteomes" id="UP000479938"/>
    </source>
</evidence>
<accession>A0A6J4GME4</accession>
<feature type="transmembrane region" description="Helical" evidence="1">
    <location>
        <begin position="120"/>
        <end position="137"/>
    </location>
</feature>
<sequence length="148" mass="17338">MEIISLIWESLWDLLLVVIGLTLMVVGIRVFIKQRRIQKNGIKTMATVIGFSNEKSLAEDEAPLKIPLFIFYDSSNNQISIKGKSNSICTMYETTPVYYNPEKPETEYYLPNKDFMVKHLFFFVGLFFLSLGVYYLRKHNMEYNPFLK</sequence>
<gene>
    <name evidence="2" type="ORF">FLA105534_02933</name>
</gene>
<dbReference type="RefSeq" id="WP_173971484.1">
    <property type="nucleotide sequence ID" value="NZ_CADCSU010000107.1"/>
</dbReference>
<keyword evidence="1" id="KW-0812">Transmembrane</keyword>